<evidence type="ECO:0000256" key="3">
    <source>
        <dbReference type="SAM" id="MobiDB-lite"/>
    </source>
</evidence>
<evidence type="ECO:0000259" key="4">
    <source>
        <dbReference type="PROSITE" id="PS50043"/>
    </source>
</evidence>
<feature type="domain" description="HTH luxR-type" evidence="4">
    <location>
        <begin position="974"/>
        <end position="1039"/>
    </location>
</feature>
<feature type="compositionally biased region" description="Low complexity" evidence="3">
    <location>
        <begin position="570"/>
        <end position="579"/>
    </location>
</feature>
<keyword evidence="2" id="KW-0067">ATP-binding</keyword>
<dbReference type="PANTHER" id="PTHR16305:SF35">
    <property type="entry name" value="TRANSCRIPTIONAL ACTIVATOR DOMAIN"/>
    <property type="match status" value="1"/>
</dbReference>
<proteinExistence type="predicted"/>
<evidence type="ECO:0000313" key="6">
    <source>
        <dbReference type="Proteomes" id="UP000603904"/>
    </source>
</evidence>
<dbReference type="InterPro" id="IPR041664">
    <property type="entry name" value="AAA_16"/>
</dbReference>
<dbReference type="PROSITE" id="PS00622">
    <property type="entry name" value="HTH_LUXR_1"/>
    <property type="match status" value="1"/>
</dbReference>
<feature type="region of interest" description="Disordered" evidence="3">
    <location>
        <begin position="568"/>
        <end position="623"/>
    </location>
</feature>
<evidence type="ECO:0000256" key="2">
    <source>
        <dbReference type="ARBA" id="ARBA00022840"/>
    </source>
</evidence>
<dbReference type="InterPro" id="IPR000792">
    <property type="entry name" value="Tscrpt_reg_LuxR_C"/>
</dbReference>
<dbReference type="Gene3D" id="1.10.10.10">
    <property type="entry name" value="Winged helix-like DNA-binding domain superfamily/Winged helix DNA-binding domain"/>
    <property type="match status" value="1"/>
</dbReference>
<dbReference type="SUPFAM" id="SSF46894">
    <property type="entry name" value="C-terminal effector domain of the bipartite response regulators"/>
    <property type="match status" value="1"/>
</dbReference>
<dbReference type="InterPro" id="IPR036388">
    <property type="entry name" value="WH-like_DNA-bd_sf"/>
</dbReference>
<sequence>MVLVERDEEIAALEGLLASAVMGRGRIALVGGAVATGKSALLHAFAEQALEHGALPVTATGSRMERDLPFGVLGQLVRDAPLVRGERERAAALLEEGARSAPASGPAADTLQQVDARIVDGLCGILLGLSERYPLLVVVDDVDQADRASLLCLAYLSRRLRVSRILAVFGCSDQGGPDEFFETEVLRQPHCRRLRLAPLSPVGVVSHVARLVDCDAAERLGEQWHTASGGNPLLVGALADDYRDAVRASGGVPPGTLVTGERYTAAVLACLHRAAPSTLRAARALAVLGGPDLLSGLLGVGPADVMRELHALTSCGLVERGRFRHEAARAAVLAELAAPDRAGLYRRAAQLAHDAGAAPEVVARHLVDAGTADLPWAVPVLVEAAECALRAGRARPAADYLRLAWRACDDERRLRIGMLLVAAEWRLDPGTPAAQLGHLADAARRGGLRGSDAVVLARALLWHGRFDDARDVLARVERAAAAPAPHGTGPATAAPSATAPPSTGAASLGAASPSGAADSGWAAPSETAAPSTAADMETTVELAVTRLWLRATHPPFLENLLGGEACAVDSSGPHSSGPHTPERYLPGPHGAGPHVAEPHPSGPYEGGDPGHASSALVPAPLGNSVRAPLRPPLPALSPSALRRLESARALSDTLSHGSRDGDVEAVERVLQASRLGHAATDAATDTVESALLALAYGGHSDRAASWWDLLTGEAPPAQAPSRLARLAAVRAEIAIRQGDMPGAEHHARAALAAVPPASWGVTVGGPLGSLVLAQTAMGRYDAAREHLDQPVGEAVFQTRYGLQYLHARGRYGMAAGLPALALRDFQLCGELMTSWDLDAPGLVPWRAEAAEALLRMGRPDQARLLVEAQLARCGPDSPRERGVATRLLAAVSDLHQRPVLLRQAVDLLQEAGDRYELARALCDFVDACNALGENRRAALIATRAHAMAVECRADPLTLALPSRPEPIHVPAPPSPEPVEVLSDAERRVAALAAAGYTNREIAGKLYITISTVEQHLTRTYRKLNISKRADLPSSLEFGDHAVA</sequence>
<protein>
    <recommendedName>
        <fullName evidence="4">HTH luxR-type domain-containing protein</fullName>
    </recommendedName>
</protein>
<keyword evidence="6" id="KW-1185">Reference proteome</keyword>
<dbReference type="RefSeq" id="WP_239103605.1">
    <property type="nucleotide sequence ID" value="NZ_BOOC01000011.1"/>
</dbReference>
<evidence type="ECO:0000313" key="5">
    <source>
        <dbReference type="EMBL" id="GIH39937.1"/>
    </source>
</evidence>
<name>A0ABQ4FYS0_9ACTN</name>
<feature type="region of interest" description="Disordered" evidence="3">
    <location>
        <begin position="481"/>
        <end position="535"/>
    </location>
</feature>
<evidence type="ECO:0000256" key="1">
    <source>
        <dbReference type="ARBA" id="ARBA00022741"/>
    </source>
</evidence>
<accession>A0ABQ4FYS0</accession>
<keyword evidence="1" id="KW-0547">Nucleotide-binding</keyword>
<dbReference type="Pfam" id="PF13191">
    <property type="entry name" value="AAA_16"/>
    <property type="match status" value="1"/>
</dbReference>
<feature type="compositionally biased region" description="Low complexity" evidence="3">
    <location>
        <begin position="481"/>
        <end position="534"/>
    </location>
</feature>
<dbReference type="CDD" id="cd06170">
    <property type="entry name" value="LuxR_C_like"/>
    <property type="match status" value="1"/>
</dbReference>
<dbReference type="PROSITE" id="PS50043">
    <property type="entry name" value="HTH_LUXR_2"/>
    <property type="match status" value="1"/>
</dbReference>
<dbReference type="EMBL" id="BOOC01000011">
    <property type="protein sequence ID" value="GIH39937.1"/>
    <property type="molecule type" value="Genomic_DNA"/>
</dbReference>
<dbReference type="PANTHER" id="PTHR16305">
    <property type="entry name" value="TESTICULAR SOLUBLE ADENYLYL CYCLASE"/>
    <property type="match status" value="1"/>
</dbReference>
<dbReference type="Proteomes" id="UP000603904">
    <property type="component" value="Unassembled WGS sequence"/>
</dbReference>
<dbReference type="SMART" id="SM00421">
    <property type="entry name" value="HTH_LUXR"/>
    <property type="match status" value="1"/>
</dbReference>
<dbReference type="InterPro" id="IPR016032">
    <property type="entry name" value="Sig_transdc_resp-reg_C-effctor"/>
</dbReference>
<organism evidence="5 6">
    <name type="scientific">Microbispora corallina</name>
    <dbReference type="NCBI Taxonomy" id="83302"/>
    <lineage>
        <taxon>Bacteria</taxon>
        <taxon>Bacillati</taxon>
        <taxon>Actinomycetota</taxon>
        <taxon>Actinomycetes</taxon>
        <taxon>Streptosporangiales</taxon>
        <taxon>Streptosporangiaceae</taxon>
        <taxon>Microbispora</taxon>
    </lineage>
</organism>
<reference evidence="5 6" key="1">
    <citation type="submission" date="2021-01" db="EMBL/GenBank/DDBJ databases">
        <title>Whole genome shotgun sequence of Microbispora corallina NBRC 16416.</title>
        <authorList>
            <person name="Komaki H."/>
            <person name="Tamura T."/>
        </authorList>
    </citation>
    <scope>NUCLEOTIDE SEQUENCE [LARGE SCALE GENOMIC DNA]</scope>
    <source>
        <strain evidence="5 6">NBRC 16416</strain>
    </source>
</reference>
<comment type="caution">
    <text evidence="5">The sequence shown here is derived from an EMBL/GenBank/DDBJ whole genome shotgun (WGS) entry which is preliminary data.</text>
</comment>
<dbReference type="Pfam" id="PF00196">
    <property type="entry name" value="GerE"/>
    <property type="match status" value="1"/>
</dbReference>
<dbReference type="PRINTS" id="PR00038">
    <property type="entry name" value="HTHLUXR"/>
</dbReference>
<gene>
    <name evidence="5" type="ORF">Mco01_29370</name>
</gene>